<name>A0ABR5J519_9ACTN</name>
<evidence type="ECO:0000313" key="4">
    <source>
        <dbReference type="Proteomes" id="UP000037020"/>
    </source>
</evidence>
<feature type="compositionally biased region" description="Basic residues" evidence="1">
    <location>
        <begin position="49"/>
        <end position="58"/>
    </location>
</feature>
<evidence type="ECO:0000256" key="2">
    <source>
        <dbReference type="SAM" id="Phobius"/>
    </source>
</evidence>
<dbReference type="Proteomes" id="UP000037020">
    <property type="component" value="Unassembled WGS sequence"/>
</dbReference>
<sequence>MYGYGTGTIYWEDVPFVGWPLLGALLCLTAAVLLTLLAWYLDRRDRAARAHRRPIGRPARRERDEGE</sequence>
<dbReference type="RefSeq" id="WP_030874580.1">
    <property type="nucleotide sequence ID" value="NZ_JBIRHZ010000007.1"/>
</dbReference>
<gene>
    <name evidence="3" type="ORF">ADK38_19115</name>
</gene>
<keyword evidence="2" id="KW-0472">Membrane</keyword>
<feature type="region of interest" description="Disordered" evidence="1">
    <location>
        <begin position="46"/>
        <end position="67"/>
    </location>
</feature>
<accession>A0ABR5J519</accession>
<protein>
    <recommendedName>
        <fullName evidence="5">Integral membrane protein</fullName>
    </recommendedName>
</protein>
<evidence type="ECO:0000313" key="3">
    <source>
        <dbReference type="EMBL" id="KOG88562.1"/>
    </source>
</evidence>
<keyword evidence="2" id="KW-1133">Transmembrane helix</keyword>
<reference evidence="3 4" key="1">
    <citation type="submission" date="2015-07" db="EMBL/GenBank/DDBJ databases">
        <authorList>
            <person name="Ju K.-S."/>
            <person name="Doroghazi J.R."/>
            <person name="Metcalf W.W."/>
        </authorList>
    </citation>
    <scope>NUCLEOTIDE SEQUENCE [LARGE SCALE GENOMIC DNA]</scope>
    <source>
        <strain evidence="3 4">NRRL B-3589</strain>
    </source>
</reference>
<evidence type="ECO:0008006" key="5">
    <source>
        <dbReference type="Google" id="ProtNLM"/>
    </source>
</evidence>
<feature type="transmembrane region" description="Helical" evidence="2">
    <location>
        <begin position="20"/>
        <end position="41"/>
    </location>
</feature>
<organism evidence="3 4">
    <name type="scientific">Streptomyces varsoviensis</name>
    <dbReference type="NCBI Taxonomy" id="67373"/>
    <lineage>
        <taxon>Bacteria</taxon>
        <taxon>Bacillati</taxon>
        <taxon>Actinomycetota</taxon>
        <taxon>Actinomycetes</taxon>
        <taxon>Kitasatosporales</taxon>
        <taxon>Streptomycetaceae</taxon>
        <taxon>Streptomyces</taxon>
    </lineage>
</organism>
<keyword evidence="2" id="KW-0812">Transmembrane</keyword>
<keyword evidence="4" id="KW-1185">Reference proteome</keyword>
<proteinExistence type="predicted"/>
<dbReference type="EMBL" id="LGUT01001630">
    <property type="protein sequence ID" value="KOG88562.1"/>
    <property type="molecule type" value="Genomic_DNA"/>
</dbReference>
<evidence type="ECO:0000256" key="1">
    <source>
        <dbReference type="SAM" id="MobiDB-lite"/>
    </source>
</evidence>
<comment type="caution">
    <text evidence="3">The sequence shown here is derived from an EMBL/GenBank/DDBJ whole genome shotgun (WGS) entry which is preliminary data.</text>
</comment>